<feature type="domain" description="6-phosphofructo-2-kinase" evidence="4">
    <location>
        <begin position="75"/>
        <end position="290"/>
    </location>
</feature>
<organism evidence="5 6">
    <name type="scientific">Ogataea polymorpha</name>
    <dbReference type="NCBI Taxonomy" id="460523"/>
    <lineage>
        <taxon>Eukaryota</taxon>
        <taxon>Fungi</taxon>
        <taxon>Dikarya</taxon>
        <taxon>Ascomycota</taxon>
        <taxon>Saccharomycotina</taxon>
        <taxon>Pichiomycetes</taxon>
        <taxon>Pichiales</taxon>
        <taxon>Pichiaceae</taxon>
        <taxon>Ogataea</taxon>
    </lineage>
</organism>
<proteinExistence type="predicted"/>
<evidence type="ECO:0000256" key="3">
    <source>
        <dbReference type="SAM" id="MobiDB-lite"/>
    </source>
</evidence>
<dbReference type="PANTHER" id="PTHR10606:SF39">
    <property type="entry name" value="6-PHOSPHOFRUCTO-2-KINASE_FRUCTOSE-2,6-BISPHOSPHATASE YLR345W-RELATED"/>
    <property type="match status" value="1"/>
</dbReference>
<dbReference type="GO" id="GO:0005524">
    <property type="term" value="F:ATP binding"/>
    <property type="evidence" value="ECO:0007669"/>
    <property type="project" value="UniProtKB-KW"/>
</dbReference>
<dbReference type="Pfam" id="PF00300">
    <property type="entry name" value="His_Phos_1"/>
    <property type="match status" value="1"/>
</dbReference>
<gene>
    <name evidence="5" type="ORF">OGATHE_000728</name>
</gene>
<keyword evidence="1" id="KW-0547">Nucleotide-binding</keyword>
<dbReference type="GO" id="GO:0006003">
    <property type="term" value="P:fructose 2,6-bisphosphate metabolic process"/>
    <property type="evidence" value="ECO:0007669"/>
    <property type="project" value="InterPro"/>
</dbReference>
<dbReference type="GO" id="GO:0006000">
    <property type="term" value="P:fructose metabolic process"/>
    <property type="evidence" value="ECO:0007669"/>
    <property type="project" value="InterPro"/>
</dbReference>
<dbReference type="PIRSF" id="PIRSF000709">
    <property type="entry name" value="6PFK_2-Ptase"/>
    <property type="match status" value="1"/>
</dbReference>
<keyword evidence="6" id="KW-1185">Reference proteome</keyword>
<dbReference type="SUPFAM" id="SSF52540">
    <property type="entry name" value="P-loop containing nucleoside triphosphate hydrolases"/>
    <property type="match status" value="1"/>
</dbReference>
<keyword evidence="2" id="KW-0067">ATP-binding</keyword>
<reference evidence="5" key="1">
    <citation type="journal article" date="2021" name="Open Biol.">
        <title>Shared evolutionary footprints suggest mitochondrial oxidative damage underlies multiple complex I losses in fungi.</title>
        <authorList>
            <person name="Schikora-Tamarit M.A."/>
            <person name="Marcet-Houben M."/>
            <person name="Nosek J."/>
            <person name="Gabaldon T."/>
        </authorList>
    </citation>
    <scope>NUCLEOTIDE SEQUENCE</scope>
    <source>
        <strain evidence="5">NCAIM Y.01608</strain>
    </source>
</reference>
<dbReference type="GO" id="GO:0005829">
    <property type="term" value="C:cytosol"/>
    <property type="evidence" value="ECO:0007669"/>
    <property type="project" value="TreeGrafter"/>
</dbReference>
<comment type="caution">
    <text evidence="5">The sequence shown here is derived from an EMBL/GenBank/DDBJ whole genome shotgun (WGS) entry which is preliminary data.</text>
</comment>
<feature type="region of interest" description="Disordered" evidence="3">
    <location>
        <begin position="1"/>
        <end position="48"/>
    </location>
</feature>
<reference evidence="5" key="2">
    <citation type="submission" date="2021-01" db="EMBL/GenBank/DDBJ databases">
        <authorList>
            <person name="Schikora-Tamarit M.A."/>
        </authorList>
    </citation>
    <scope>NUCLEOTIDE SEQUENCE</scope>
    <source>
        <strain evidence="5">NCAIM Y.01608</strain>
    </source>
</reference>
<evidence type="ECO:0000256" key="1">
    <source>
        <dbReference type="ARBA" id="ARBA00022741"/>
    </source>
</evidence>
<evidence type="ECO:0000313" key="6">
    <source>
        <dbReference type="Proteomes" id="UP000788993"/>
    </source>
</evidence>
<dbReference type="Proteomes" id="UP000788993">
    <property type="component" value="Unassembled WGS sequence"/>
</dbReference>
<dbReference type="GO" id="GO:0004331">
    <property type="term" value="F:fructose-2,6-bisphosphate 2-phosphatase activity"/>
    <property type="evidence" value="ECO:0007669"/>
    <property type="project" value="TreeGrafter"/>
</dbReference>
<sequence>MSEDLAEIEEPKIPGNYSARKQNRWLPTSSRGDENGADNKSERHVPPHVHEDIDEIHKTVSRFHVSPAQLYSTDSGQLYHAGCICIVLVGPPARGKTNLSISLCRYLRWLGVRANLFHLGDIRREKTKHVPFDFFDPKPESEEAKRVRQELTDLAVRDVLNFFQNDMGQIAIYDAVNGVSSQRRELARVLQQHSVKVIFIESLIDDPKLLETNIADAAKSPDYINWDAEEAIADYRKRVSVVAHSYEEMDEEELTYIKFINFGEKLLVNKSKHDFLTTKIIFYLMNSKIKKGSIYFARCSNNKLDFKSDPPLDAKGQEYAHMLFDTMVKHYREQGHDSLPADLQVWTSVRLRTTQLAQVFKDVGLSVTHRPEMTQLNPGDAHGLTDEELKEKFPDDYQRHQLDPYHHRYPRADCYHDLALKLEPLIMEIERLTNDVLVIADETVIRVFYGYLMASSCSDIPFLKFPQSEVTKITYNAYMNKATRIKIEGLKE</sequence>
<dbReference type="PANTHER" id="PTHR10606">
    <property type="entry name" value="6-PHOSPHOFRUCTO-2-KINASE/FRUCTOSE-2,6-BISPHOSPHATASE"/>
    <property type="match status" value="1"/>
</dbReference>
<dbReference type="SUPFAM" id="SSF53254">
    <property type="entry name" value="Phosphoglycerate mutase-like"/>
    <property type="match status" value="1"/>
</dbReference>
<dbReference type="PRINTS" id="PR00991">
    <property type="entry name" value="6PFRUCTKNASE"/>
</dbReference>
<dbReference type="FunFam" id="3.40.50.300:FF:000644">
    <property type="entry name" value="GpmB, Fructose-2,6-bisphosphatase"/>
    <property type="match status" value="1"/>
</dbReference>
<dbReference type="InterPro" id="IPR013079">
    <property type="entry name" value="6Phosfructo_kin"/>
</dbReference>
<dbReference type="GO" id="GO:0003873">
    <property type="term" value="F:6-phosphofructo-2-kinase activity"/>
    <property type="evidence" value="ECO:0007669"/>
    <property type="project" value="InterPro"/>
</dbReference>
<dbReference type="Pfam" id="PF01591">
    <property type="entry name" value="6PF2K"/>
    <property type="match status" value="1"/>
</dbReference>
<dbReference type="InterPro" id="IPR003094">
    <property type="entry name" value="6Pfruct_kin"/>
</dbReference>
<dbReference type="Gene3D" id="3.40.50.300">
    <property type="entry name" value="P-loop containing nucleotide triphosphate hydrolases"/>
    <property type="match status" value="1"/>
</dbReference>
<protein>
    <recommendedName>
        <fullName evidence="4">6-phosphofructo-2-kinase domain-containing protein</fullName>
    </recommendedName>
</protein>
<dbReference type="AlphaFoldDB" id="A0A9P8PTE2"/>
<dbReference type="Gene3D" id="3.40.50.1240">
    <property type="entry name" value="Phosphoglycerate mutase-like"/>
    <property type="match status" value="1"/>
</dbReference>
<feature type="compositionally biased region" description="Basic and acidic residues" evidence="3">
    <location>
        <begin position="31"/>
        <end position="48"/>
    </location>
</feature>
<dbReference type="EMBL" id="JAEUBD010000095">
    <property type="protein sequence ID" value="KAH3678073.1"/>
    <property type="molecule type" value="Genomic_DNA"/>
</dbReference>
<name>A0A9P8PTE2_9ASCO</name>
<dbReference type="InterPro" id="IPR029033">
    <property type="entry name" value="His_PPase_superfam"/>
</dbReference>
<evidence type="ECO:0000259" key="4">
    <source>
        <dbReference type="Pfam" id="PF01591"/>
    </source>
</evidence>
<evidence type="ECO:0000313" key="5">
    <source>
        <dbReference type="EMBL" id="KAH3678073.1"/>
    </source>
</evidence>
<accession>A0A9P8PTE2</accession>
<dbReference type="InterPro" id="IPR027417">
    <property type="entry name" value="P-loop_NTPase"/>
</dbReference>
<dbReference type="InterPro" id="IPR013078">
    <property type="entry name" value="His_Pase_superF_clade-1"/>
</dbReference>
<evidence type="ECO:0000256" key="2">
    <source>
        <dbReference type="ARBA" id="ARBA00022840"/>
    </source>
</evidence>